<dbReference type="InterPro" id="IPR020904">
    <property type="entry name" value="Sc_DH/Rdtase_CS"/>
</dbReference>
<reference evidence="3 4" key="1">
    <citation type="submission" date="2021-03" db="EMBL/GenBank/DDBJ databases">
        <title>Genomic Encyclopedia of Type Strains, Phase IV (KMG-IV): sequencing the most valuable type-strain genomes for metagenomic binning, comparative biology and taxonomic classification.</title>
        <authorList>
            <person name="Goeker M."/>
        </authorList>
    </citation>
    <scope>NUCLEOTIDE SEQUENCE [LARGE SCALE GENOMIC DNA]</scope>
    <source>
        <strain evidence="3 4">DSM 26048</strain>
    </source>
</reference>
<evidence type="ECO:0000259" key="2">
    <source>
        <dbReference type="SMART" id="SM00822"/>
    </source>
</evidence>
<evidence type="ECO:0000313" key="4">
    <source>
        <dbReference type="Proteomes" id="UP001519287"/>
    </source>
</evidence>
<evidence type="ECO:0000313" key="3">
    <source>
        <dbReference type="EMBL" id="MBP1988618.1"/>
    </source>
</evidence>
<dbReference type="PRINTS" id="PR00080">
    <property type="entry name" value="SDRFAMILY"/>
</dbReference>
<dbReference type="Pfam" id="PF13561">
    <property type="entry name" value="adh_short_C2"/>
    <property type="match status" value="1"/>
</dbReference>
<dbReference type="InterPro" id="IPR036291">
    <property type="entry name" value="NAD(P)-bd_dom_sf"/>
</dbReference>
<dbReference type="Proteomes" id="UP001519287">
    <property type="component" value="Unassembled WGS sequence"/>
</dbReference>
<dbReference type="SUPFAM" id="SSF51735">
    <property type="entry name" value="NAD(P)-binding Rossmann-fold domains"/>
    <property type="match status" value="1"/>
</dbReference>
<dbReference type="EMBL" id="JAGGLB010000001">
    <property type="protein sequence ID" value="MBP1988618.1"/>
    <property type="molecule type" value="Genomic_DNA"/>
</dbReference>
<dbReference type="RefSeq" id="WP_209968753.1">
    <property type="nucleotide sequence ID" value="NZ_JAGGLB010000001.1"/>
</dbReference>
<sequence>MEGKIALITGGSLGIGRAIAQRFAWEGAKVAISGRGSAALEEAASFIREQGGEVLILESDVQDQVQVHRMVDDVLHKWGSIDVLVHNAGINNPTPFLDISEAEWDRHININLKGAFLVSQRVCREMVKRKQQGAVILMSSVNGLAAEADLAHYNTSKGGMNLLAMSMALELAPLGIRVNALCPGFIETRLTKPVIDNKQAINDYLKSIPMGRVGQPEEIADAAVFLASEQSRYITGHCLVVDGGQIIKLS</sequence>
<dbReference type="NCBIfam" id="NF005559">
    <property type="entry name" value="PRK07231.1"/>
    <property type="match status" value="1"/>
</dbReference>
<feature type="domain" description="Ketoreductase" evidence="2">
    <location>
        <begin position="4"/>
        <end position="184"/>
    </location>
</feature>
<comment type="similarity">
    <text evidence="1">Belongs to the short-chain dehydrogenases/reductases (SDR) family.</text>
</comment>
<name>A0ABS4IM81_9BACL</name>
<proteinExistence type="inferred from homology"/>
<dbReference type="InterPro" id="IPR002347">
    <property type="entry name" value="SDR_fam"/>
</dbReference>
<dbReference type="NCBIfam" id="NF009466">
    <property type="entry name" value="PRK12826.1-2"/>
    <property type="match status" value="1"/>
</dbReference>
<evidence type="ECO:0000256" key="1">
    <source>
        <dbReference type="ARBA" id="ARBA00006484"/>
    </source>
</evidence>
<organism evidence="3 4">
    <name type="scientific">Paenibacillus eucommiae</name>
    <dbReference type="NCBI Taxonomy" id="1355755"/>
    <lineage>
        <taxon>Bacteria</taxon>
        <taxon>Bacillati</taxon>
        <taxon>Bacillota</taxon>
        <taxon>Bacilli</taxon>
        <taxon>Bacillales</taxon>
        <taxon>Paenibacillaceae</taxon>
        <taxon>Paenibacillus</taxon>
    </lineage>
</organism>
<dbReference type="PRINTS" id="PR00081">
    <property type="entry name" value="GDHRDH"/>
</dbReference>
<dbReference type="SMART" id="SM00822">
    <property type="entry name" value="PKS_KR"/>
    <property type="match status" value="1"/>
</dbReference>
<accession>A0ABS4IM81</accession>
<dbReference type="InterPro" id="IPR057326">
    <property type="entry name" value="KR_dom"/>
</dbReference>
<comment type="caution">
    <text evidence="3">The sequence shown here is derived from an EMBL/GenBank/DDBJ whole genome shotgun (WGS) entry which is preliminary data.</text>
</comment>
<gene>
    <name evidence="3" type="ORF">J2Z66_000213</name>
</gene>
<protein>
    <submittedName>
        <fullName evidence="3">NAD(P)-dependent dehydrogenase (Short-subunit alcohol dehydrogenase family)</fullName>
    </submittedName>
</protein>
<keyword evidence="4" id="KW-1185">Reference proteome</keyword>
<dbReference type="PANTHER" id="PTHR42760">
    <property type="entry name" value="SHORT-CHAIN DEHYDROGENASES/REDUCTASES FAMILY MEMBER"/>
    <property type="match status" value="1"/>
</dbReference>
<dbReference type="Gene3D" id="3.40.50.720">
    <property type="entry name" value="NAD(P)-binding Rossmann-like Domain"/>
    <property type="match status" value="1"/>
</dbReference>
<dbReference type="PROSITE" id="PS00061">
    <property type="entry name" value="ADH_SHORT"/>
    <property type="match status" value="1"/>
</dbReference>